<dbReference type="InterPro" id="IPR032632">
    <property type="entry name" value="Peptidase_M16_M"/>
</dbReference>
<evidence type="ECO:0000256" key="4">
    <source>
        <dbReference type="ARBA" id="ARBA00022801"/>
    </source>
</evidence>
<keyword evidence="2" id="KW-0645">Protease</keyword>
<evidence type="ECO:0000256" key="7">
    <source>
        <dbReference type="RuleBase" id="RU004447"/>
    </source>
</evidence>
<evidence type="ECO:0000259" key="12">
    <source>
        <dbReference type="Pfam" id="PF22456"/>
    </source>
</evidence>
<feature type="domain" description="Peptidase M16 middle/third" evidence="11">
    <location>
        <begin position="392"/>
        <end position="463"/>
    </location>
</feature>
<dbReference type="PANTHER" id="PTHR43690:SF18">
    <property type="entry name" value="INSULIN-DEGRADING ENZYME-RELATED"/>
    <property type="match status" value="1"/>
</dbReference>
<feature type="region of interest" description="Disordered" evidence="8">
    <location>
        <begin position="1"/>
        <end position="21"/>
    </location>
</feature>
<name>A0ABP0IVT5_9DINO</name>
<dbReference type="InterPro" id="IPR007863">
    <property type="entry name" value="Peptidase_M16_C"/>
</dbReference>
<evidence type="ECO:0000256" key="8">
    <source>
        <dbReference type="SAM" id="MobiDB-lite"/>
    </source>
</evidence>
<feature type="domain" description="Coenzyme PQQ synthesis protein F-like C-terminal lobe" evidence="12">
    <location>
        <begin position="897"/>
        <end position="996"/>
    </location>
</feature>
<accession>A0ABP0IVT5</accession>
<evidence type="ECO:0000256" key="5">
    <source>
        <dbReference type="ARBA" id="ARBA00022833"/>
    </source>
</evidence>
<comment type="caution">
    <text evidence="13">The sequence shown here is derived from an EMBL/GenBank/DDBJ whole genome shotgun (WGS) entry which is preliminary data.</text>
</comment>
<organism evidence="13 14">
    <name type="scientific">Durusdinium trenchii</name>
    <dbReference type="NCBI Taxonomy" id="1381693"/>
    <lineage>
        <taxon>Eukaryota</taxon>
        <taxon>Sar</taxon>
        <taxon>Alveolata</taxon>
        <taxon>Dinophyceae</taxon>
        <taxon>Suessiales</taxon>
        <taxon>Symbiodiniaceae</taxon>
        <taxon>Durusdinium</taxon>
    </lineage>
</organism>
<keyword evidence="6" id="KW-0482">Metalloprotease</keyword>
<dbReference type="InterPro" id="IPR050626">
    <property type="entry name" value="Peptidase_M16"/>
</dbReference>
<evidence type="ECO:0000256" key="3">
    <source>
        <dbReference type="ARBA" id="ARBA00022723"/>
    </source>
</evidence>
<evidence type="ECO:0000256" key="2">
    <source>
        <dbReference type="ARBA" id="ARBA00022670"/>
    </source>
</evidence>
<feature type="domain" description="Peptidase M16 N-terminal" evidence="9">
    <location>
        <begin position="43"/>
        <end position="173"/>
    </location>
</feature>
<dbReference type="Pfam" id="PF16187">
    <property type="entry name" value="Peptidase_M16_M"/>
    <property type="match status" value="2"/>
</dbReference>
<evidence type="ECO:0000259" key="11">
    <source>
        <dbReference type="Pfam" id="PF16187"/>
    </source>
</evidence>
<evidence type="ECO:0000256" key="1">
    <source>
        <dbReference type="ARBA" id="ARBA00007261"/>
    </source>
</evidence>
<gene>
    <name evidence="13" type="ORF">CCMP2556_LOCUS8370</name>
</gene>
<feature type="region of interest" description="Disordered" evidence="8">
    <location>
        <begin position="462"/>
        <end position="495"/>
    </location>
</feature>
<protein>
    <recommendedName>
        <fullName evidence="15">Insulin-degrading enzyme</fullName>
    </recommendedName>
</protein>
<dbReference type="Gene3D" id="3.30.830.10">
    <property type="entry name" value="Metalloenzyme, LuxS/M16 peptidase-like"/>
    <property type="match status" value="4"/>
</dbReference>
<dbReference type="InterPro" id="IPR001431">
    <property type="entry name" value="Pept_M16_Zn_BS"/>
</dbReference>
<evidence type="ECO:0008006" key="15">
    <source>
        <dbReference type="Google" id="ProtNLM"/>
    </source>
</evidence>
<sequence length="1084" mass="122161">MTSDGPPAKRPRGPWRTVPEKSPNDQFAYRWLAFENGVEVLLVSSDDQKKSRSACACAVQAGSFNDPFSCQGLAHYLEHMLFMGSKKYPGEDEMEAFLSKHGGSSNAFTDCTHTCYYFEVKKSALHQAVDLLAQFFVAPLLKTDSAERELQAIESEFRLTQNNDDSRLEGLLSHFARWPFKCFGWGNLRSLKAEPRKQQVDIHQELRSFFQEHYQAAQLRVCLFGVESLESLEQAASAFQALTGCPEAPQPRTRPVWPFEDSILPSLLRMRPVQELQKLHFTWQLPATQQDYRSQPLNYLGHLVGHEGAGSLQSFLKQQGLATEVEAGVSEEDFTSNWMCSLFSVDITLTDVGLTAWMEVAQITFLYLAMLRREGPQEWIYEELRRAQEMSWRFLEETDPMEYVQKLACQMLPDLKREPEHILKAEWMLNSWEPGKITEFLELLRMERAFVILVAAFGKDEAEEGEEEPAAHDPPVEPGGAGDSAPIPAPAESERAVGDPHFDLEAAGPPSREPHFGTEFWKASDAEVQRLVACCQQVELGAGLAAEAVRYLRLPDRNPFFATDFELRTAPQNSSFSCLEEWLSAGGQGTSASALQRLRAALSTCALSSLAAGPPRAPPARPQRVSPGHWAWHLQDTVLCTPRSELWLKFSVAEGLAEAKEQALLAWLVRVLSDVLNETVYLAEQASLELRVQEEPYGLDLRAGGFHQKLPQLLTEGCKALRSAGDPHSREWWQGESFVRRCWNQRDDLLRHWRNEYLKPEDHCADLRRALVMPEKLLSTAKAAALQDLGLEELQRFAEAFIPQLQLEVLYQGNVTREEALTLVDELSDLMGTGPTDEGPHALHPPTRVLEVPLEGSPIVWFQDSPDAKDRNVAMEMYWQLGRSDGAEARETAKVELLQDVLAEPFFDQLRTKQQVGYVASCGARWTHRVQGFSVWLVSSKFGPVEICQKVESFLESFQQTLQEMSEEEFQGHVEAMAAAKLEPERSLKSLQQSAWAELQERSHCFDRAWLEALALFDLKKSELVDLLRDLTSPRRRLLITAAIGGKAVERSAALAQEAFAQRYPAARWVSSPSELFASSKFFT</sequence>
<dbReference type="PROSITE" id="PS00143">
    <property type="entry name" value="INSULINASE"/>
    <property type="match status" value="1"/>
</dbReference>
<dbReference type="InterPro" id="IPR054734">
    <property type="entry name" value="PqqF-like_C_4"/>
</dbReference>
<evidence type="ECO:0000259" key="9">
    <source>
        <dbReference type="Pfam" id="PF00675"/>
    </source>
</evidence>
<feature type="domain" description="Peptidase M16 C-terminal" evidence="10">
    <location>
        <begin position="203"/>
        <end position="387"/>
    </location>
</feature>
<evidence type="ECO:0000259" key="10">
    <source>
        <dbReference type="Pfam" id="PF05193"/>
    </source>
</evidence>
<keyword evidence="3" id="KW-0479">Metal-binding</keyword>
<dbReference type="InterPro" id="IPR011765">
    <property type="entry name" value="Pept_M16_N"/>
</dbReference>
<dbReference type="Proteomes" id="UP001642484">
    <property type="component" value="Unassembled WGS sequence"/>
</dbReference>
<dbReference type="Pfam" id="PF05193">
    <property type="entry name" value="Peptidase_M16_C"/>
    <property type="match status" value="1"/>
</dbReference>
<evidence type="ECO:0000256" key="6">
    <source>
        <dbReference type="ARBA" id="ARBA00023049"/>
    </source>
</evidence>
<dbReference type="PANTHER" id="PTHR43690">
    <property type="entry name" value="NARDILYSIN"/>
    <property type="match status" value="1"/>
</dbReference>
<dbReference type="InterPro" id="IPR011249">
    <property type="entry name" value="Metalloenz_LuxS/M16"/>
</dbReference>
<dbReference type="Pfam" id="PF22456">
    <property type="entry name" value="PqqF-like_C_4"/>
    <property type="match status" value="1"/>
</dbReference>
<comment type="similarity">
    <text evidence="1 7">Belongs to the peptidase M16 family.</text>
</comment>
<feature type="domain" description="Peptidase M16 middle/third" evidence="11">
    <location>
        <begin position="624"/>
        <end position="781"/>
    </location>
</feature>
<dbReference type="EMBL" id="CAXAMN010003780">
    <property type="protein sequence ID" value="CAK9006197.1"/>
    <property type="molecule type" value="Genomic_DNA"/>
</dbReference>
<keyword evidence="4" id="KW-0378">Hydrolase</keyword>
<evidence type="ECO:0000313" key="13">
    <source>
        <dbReference type="EMBL" id="CAK9006197.1"/>
    </source>
</evidence>
<keyword evidence="5" id="KW-0862">Zinc</keyword>
<proteinExistence type="inferred from homology"/>
<evidence type="ECO:0000313" key="14">
    <source>
        <dbReference type="Proteomes" id="UP001642484"/>
    </source>
</evidence>
<dbReference type="SUPFAM" id="SSF63411">
    <property type="entry name" value="LuxS/MPP-like metallohydrolase"/>
    <property type="match status" value="4"/>
</dbReference>
<reference evidence="13 14" key="1">
    <citation type="submission" date="2024-02" db="EMBL/GenBank/DDBJ databases">
        <authorList>
            <person name="Chen Y."/>
            <person name="Shah S."/>
            <person name="Dougan E. K."/>
            <person name="Thang M."/>
            <person name="Chan C."/>
        </authorList>
    </citation>
    <scope>NUCLEOTIDE SEQUENCE [LARGE SCALE GENOMIC DNA]</scope>
</reference>
<dbReference type="Pfam" id="PF00675">
    <property type="entry name" value="Peptidase_M16"/>
    <property type="match status" value="1"/>
</dbReference>
<keyword evidence="14" id="KW-1185">Reference proteome</keyword>